<feature type="non-terminal residue" evidence="2">
    <location>
        <position position="1"/>
    </location>
</feature>
<reference evidence="2 3" key="1">
    <citation type="submission" date="2019-09" db="EMBL/GenBank/DDBJ databases">
        <title>Bird 10,000 Genomes (B10K) Project - Family phase.</title>
        <authorList>
            <person name="Zhang G."/>
        </authorList>
    </citation>
    <scope>NUCLEOTIDE SEQUENCE [LARGE SCALE GENOMIC DNA]</scope>
    <source>
        <strain evidence="2">B10K-DU-003-16</strain>
        <tissue evidence="2">Mixed tissue sample</tissue>
    </source>
</reference>
<feature type="non-terminal residue" evidence="2">
    <location>
        <position position="275"/>
    </location>
</feature>
<sequence length="275" mass="31698">MHSKTHWGIQALVDQFTIKYMCIGVYNVAKGVVGGCLTCQKVNKQHLRERVPGGRDLAHRPFAKIQVDFTDLSRVRRYKHLLVLVDHLTHYVEAFPTDRSTVHTAVKVILEHIVPRYGNIETIDSDRSPHFISKIVKETLAPFGTKWEYHTPCYPQSSGRVERMNGEIKKQLTKLMIETKMSWIKCLPIALLNIRTPSRTDTGISSFEMLYGMPYDLECPVNYPTLDENNINTCVIQLMRRREQLRKKGMVVQRPPLEISMHSVKPGDMVLIKAW</sequence>
<feature type="domain" description="Integrase catalytic" evidence="1">
    <location>
        <begin position="57"/>
        <end position="214"/>
    </location>
</feature>
<dbReference type="Proteomes" id="UP000525714">
    <property type="component" value="Unassembled WGS sequence"/>
</dbReference>
<evidence type="ECO:0000313" key="3">
    <source>
        <dbReference type="Proteomes" id="UP000525714"/>
    </source>
</evidence>
<dbReference type="Pfam" id="PF00665">
    <property type="entry name" value="rve"/>
    <property type="match status" value="1"/>
</dbReference>
<dbReference type="PANTHER" id="PTHR37984">
    <property type="entry name" value="PROTEIN CBG26694"/>
    <property type="match status" value="1"/>
</dbReference>
<dbReference type="Gene3D" id="1.10.340.70">
    <property type="match status" value="1"/>
</dbReference>
<dbReference type="GO" id="GO:0003676">
    <property type="term" value="F:nucleic acid binding"/>
    <property type="evidence" value="ECO:0007669"/>
    <property type="project" value="InterPro"/>
</dbReference>
<keyword evidence="3" id="KW-1185">Reference proteome</keyword>
<dbReference type="PANTHER" id="PTHR37984:SF5">
    <property type="entry name" value="PROTEIN NYNRIN-LIKE"/>
    <property type="match status" value="1"/>
</dbReference>
<name>A0A7K5KLE9_9TYRA</name>
<dbReference type="InterPro" id="IPR050951">
    <property type="entry name" value="Retrovirus_Pol_polyprotein"/>
</dbReference>
<gene>
    <name evidence="2" type="primary">Tf29</name>
    <name evidence="2" type="ORF">MIOMAC_R15184</name>
</gene>
<dbReference type="SUPFAM" id="SSF53098">
    <property type="entry name" value="Ribonuclease H-like"/>
    <property type="match status" value="1"/>
</dbReference>
<protein>
    <submittedName>
        <fullName evidence="2">TF29 protein</fullName>
    </submittedName>
</protein>
<evidence type="ECO:0000313" key="2">
    <source>
        <dbReference type="EMBL" id="NWT06952.1"/>
    </source>
</evidence>
<dbReference type="InterPro" id="IPR001584">
    <property type="entry name" value="Integrase_cat-core"/>
</dbReference>
<proteinExistence type="predicted"/>
<evidence type="ECO:0000259" key="1">
    <source>
        <dbReference type="PROSITE" id="PS50994"/>
    </source>
</evidence>
<dbReference type="EMBL" id="VYZC01001394">
    <property type="protein sequence ID" value="NWT06952.1"/>
    <property type="molecule type" value="Genomic_DNA"/>
</dbReference>
<accession>A0A7K5KLE9</accession>
<organism evidence="2 3">
    <name type="scientific">Mionectes macconnelli</name>
    <name type="common">McConnell's flycatcher</name>
    <dbReference type="NCBI Taxonomy" id="254557"/>
    <lineage>
        <taxon>Eukaryota</taxon>
        <taxon>Metazoa</taxon>
        <taxon>Chordata</taxon>
        <taxon>Craniata</taxon>
        <taxon>Vertebrata</taxon>
        <taxon>Euteleostomi</taxon>
        <taxon>Archelosauria</taxon>
        <taxon>Archosauria</taxon>
        <taxon>Dinosauria</taxon>
        <taxon>Saurischia</taxon>
        <taxon>Theropoda</taxon>
        <taxon>Coelurosauria</taxon>
        <taxon>Aves</taxon>
        <taxon>Neognathae</taxon>
        <taxon>Neoaves</taxon>
        <taxon>Telluraves</taxon>
        <taxon>Australaves</taxon>
        <taxon>Passeriformes</taxon>
        <taxon>Tyrannidae</taxon>
        <taxon>Mionectes</taxon>
    </lineage>
</organism>
<dbReference type="GO" id="GO:0015074">
    <property type="term" value="P:DNA integration"/>
    <property type="evidence" value="ECO:0007669"/>
    <property type="project" value="InterPro"/>
</dbReference>
<dbReference type="InterPro" id="IPR012337">
    <property type="entry name" value="RNaseH-like_sf"/>
</dbReference>
<dbReference type="Gene3D" id="3.30.420.10">
    <property type="entry name" value="Ribonuclease H-like superfamily/Ribonuclease H"/>
    <property type="match status" value="1"/>
</dbReference>
<dbReference type="PROSITE" id="PS50994">
    <property type="entry name" value="INTEGRASE"/>
    <property type="match status" value="1"/>
</dbReference>
<dbReference type="AlphaFoldDB" id="A0A7K5KLE9"/>
<comment type="caution">
    <text evidence="2">The sequence shown here is derived from an EMBL/GenBank/DDBJ whole genome shotgun (WGS) entry which is preliminary data.</text>
</comment>
<dbReference type="InterPro" id="IPR036397">
    <property type="entry name" value="RNaseH_sf"/>
</dbReference>